<sequence length="36" mass="3765">GPPGIQGIHQTLGGYYNKDNKGNDEHEAGGLKGDKV</sequence>
<evidence type="ECO:0000313" key="3">
    <source>
        <dbReference type="Proteomes" id="UP000236370"/>
    </source>
</evidence>
<comment type="caution">
    <text evidence="2">The sequence shown here is derived from an EMBL/GenBank/DDBJ whole genome shotgun (WGS) entry which is preliminary data.</text>
</comment>
<accession>A0A2J8PW49</accession>
<organism evidence="2 3">
    <name type="scientific">Pan troglodytes</name>
    <name type="common">Chimpanzee</name>
    <dbReference type="NCBI Taxonomy" id="9598"/>
    <lineage>
        <taxon>Eukaryota</taxon>
        <taxon>Metazoa</taxon>
        <taxon>Chordata</taxon>
        <taxon>Craniata</taxon>
        <taxon>Vertebrata</taxon>
        <taxon>Euteleostomi</taxon>
        <taxon>Mammalia</taxon>
        <taxon>Eutheria</taxon>
        <taxon>Euarchontoglires</taxon>
        <taxon>Primates</taxon>
        <taxon>Haplorrhini</taxon>
        <taxon>Catarrhini</taxon>
        <taxon>Hominidae</taxon>
        <taxon>Pan</taxon>
    </lineage>
</organism>
<evidence type="ECO:0000313" key="2">
    <source>
        <dbReference type="EMBL" id="PNI88244.1"/>
    </source>
</evidence>
<dbReference type="Proteomes" id="UP000236370">
    <property type="component" value="Unassembled WGS sequence"/>
</dbReference>
<evidence type="ECO:0000256" key="1">
    <source>
        <dbReference type="SAM" id="MobiDB-lite"/>
    </source>
</evidence>
<dbReference type="EMBL" id="NBAG03000210">
    <property type="protein sequence ID" value="PNI88244.1"/>
    <property type="molecule type" value="Genomic_DNA"/>
</dbReference>
<feature type="region of interest" description="Disordered" evidence="1">
    <location>
        <begin position="1"/>
        <end position="36"/>
    </location>
</feature>
<reference evidence="2 3" key="1">
    <citation type="submission" date="2017-12" db="EMBL/GenBank/DDBJ databases">
        <title>High-resolution comparative analysis of great ape genomes.</title>
        <authorList>
            <person name="Pollen A."/>
            <person name="Hastie A."/>
            <person name="Hormozdiari F."/>
            <person name="Dougherty M."/>
            <person name="Liu R."/>
            <person name="Chaisson M."/>
            <person name="Hoppe E."/>
            <person name="Hill C."/>
            <person name="Pang A."/>
            <person name="Hillier L."/>
            <person name="Baker C."/>
            <person name="Armstrong J."/>
            <person name="Shendure J."/>
            <person name="Paten B."/>
            <person name="Wilson R."/>
            <person name="Chao H."/>
            <person name="Schneider V."/>
            <person name="Ventura M."/>
            <person name="Kronenberg Z."/>
            <person name="Murali S."/>
            <person name="Gordon D."/>
            <person name="Cantsilieris S."/>
            <person name="Munson K."/>
            <person name="Nelson B."/>
            <person name="Raja A."/>
            <person name="Underwood J."/>
            <person name="Diekhans M."/>
            <person name="Fiddes I."/>
            <person name="Haussler D."/>
            <person name="Eichler E."/>
        </authorList>
    </citation>
    <scope>NUCLEOTIDE SEQUENCE [LARGE SCALE GENOMIC DNA]</scope>
    <source>
        <strain evidence="2">Yerkes chimp pedigree #C0471</strain>
    </source>
</reference>
<feature type="compositionally biased region" description="Basic and acidic residues" evidence="1">
    <location>
        <begin position="18"/>
        <end position="36"/>
    </location>
</feature>
<feature type="non-terminal residue" evidence="2">
    <location>
        <position position="1"/>
    </location>
</feature>
<gene>
    <name evidence="2" type="ORF">CK820_G0001034</name>
</gene>
<name>A0A2J8PW49_PANTR</name>
<proteinExistence type="predicted"/>
<protein>
    <submittedName>
        <fullName evidence="2">COL19A1 isoform 2</fullName>
    </submittedName>
</protein>
<dbReference type="AlphaFoldDB" id="A0A2J8PW49"/>